<dbReference type="GO" id="GO:0008408">
    <property type="term" value="F:3'-5' exonuclease activity"/>
    <property type="evidence" value="ECO:0007669"/>
    <property type="project" value="InterPro"/>
</dbReference>
<feature type="domain" description="3'-5' exonuclease" evidence="2">
    <location>
        <begin position="3"/>
        <end position="171"/>
    </location>
</feature>
<reference evidence="3 4" key="1">
    <citation type="submission" date="2018-05" db="EMBL/GenBank/DDBJ databases">
        <title>Rhodohalobacter halophilus gen. nov., sp. nov., a moderately halophilic member of the family Balneolaceae.</title>
        <authorList>
            <person name="Liu Z.-W."/>
        </authorList>
    </citation>
    <scope>NUCLEOTIDE SEQUENCE [LARGE SCALE GENOMIC DNA]</scope>
    <source>
        <strain evidence="3 4">8A47</strain>
    </source>
</reference>
<gene>
    <name evidence="3" type="ORF">DDZ15_10710</name>
</gene>
<dbReference type="SMART" id="SM00474">
    <property type="entry name" value="35EXOc"/>
    <property type="match status" value="1"/>
</dbReference>
<dbReference type="Pfam" id="PF01612">
    <property type="entry name" value="DNA_pol_A_exo1"/>
    <property type="match status" value="1"/>
</dbReference>
<evidence type="ECO:0000256" key="1">
    <source>
        <dbReference type="SAM" id="MobiDB-lite"/>
    </source>
</evidence>
<evidence type="ECO:0000259" key="2">
    <source>
        <dbReference type="SMART" id="SM00474"/>
    </source>
</evidence>
<dbReference type="AlphaFoldDB" id="A0A316TNV8"/>
<dbReference type="Gene3D" id="3.30.420.10">
    <property type="entry name" value="Ribonuclease H-like superfamily/Ribonuclease H"/>
    <property type="match status" value="1"/>
</dbReference>
<dbReference type="GO" id="GO:0003676">
    <property type="term" value="F:nucleic acid binding"/>
    <property type="evidence" value="ECO:0007669"/>
    <property type="project" value="InterPro"/>
</dbReference>
<dbReference type="EMBL" id="QGGB01000007">
    <property type="protein sequence ID" value="PWN06287.1"/>
    <property type="molecule type" value="Genomic_DNA"/>
</dbReference>
<evidence type="ECO:0000313" key="4">
    <source>
        <dbReference type="Proteomes" id="UP000245533"/>
    </source>
</evidence>
<dbReference type="SUPFAM" id="SSF53098">
    <property type="entry name" value="Ribonuclease H-like"/>
    <property type="match status" value="1"/>
</dbReference>
<evidence type="ECO:0000313" key="3">
    <source>
        <dbReference type="EMBL" id="PWN06287.1"/>
    </source>
</evidence>
<comment type="caution">
    <text evidence="3">The sequence shown here is derived from an EMBL/GenBank/DDBJ whole genome shotgun (WGS) entry which is preliminary data.</text>
</comment>
<name>A0A316TNV8_9BACT</name>
<dbReference type="InterPro" id="IPR010997">
    <property type="entry name" value="HRDC-like_sf"/>
</dbReference>
<dbReference type="InterPro" id="IPR044876">
    <property type="entry name" value="HRDC_dom_sf"/>
</dbReference>
<organism evidence="3 4">
    <name type="scientific">Rhodohalobacter mucosus</name>
    <dbReference type="NCBI Taxonomy" id="2079485"/>
    <lineage>
        <taxon>Bacteria</taxon>
        <taxon>Pseudomonadati</taxon>
        <taxon>Balneolota</taxon>
        <taxon>Balneolia</taxon>
        <taxon>Balneolales</taxon>
        <taxon>Balneolaceae</taxon>
        <taxon>Rhodohalobacter</taxon>
    </lineage>
</organism>
<dbReference type="PANTHER" id="PTHR47649">
    <property type="entry name" value="RIBONUCLEASE D"/>
    <property type="match status" value="1"/>
</dbReference>
<dbReference type="GO" id="GO:0000166">
    <property type="term" value="F:nucleotide binding"/>
    <property type="evidence" value="ECO:0007669"/>
    <property type="project" value="InterPro"/>
</dbReference>
<dbReference type="InterPro" id="IPR012337">
    <property type="entry name" value="RNaseH-like_sf"/>
</dbReference>
<dbReference type="Gene3D" id="1.10.150.80">
    <property type="entry name" value="HRDC domain"/>
    <property type="match status" value="1"/>
</dbReference>
<dbReference type="InterPro" id="IPR002562">
    <property type="entry name" value="3'-5'_exonuclease_dom"/>
</dbReference>
<dbReference type="CDD" id="cd06142">
    <property type="entry name" value="RNaseD_exo"/>
    <property type="match status" value="1"/>
</dbReference>
<keyword evidence="4" id="KW-1185">Reference proteome</keyword>
<dbReference type="OrthoDB" id="9800549at2"/>
<dbReference type="RefSeq" id="WP_109647080.1">
    <property type="nucleotide sequence ID" value="NZ_QGGB01000007.1"/>
</dbReference>
<feature type="region of interest" description="Disordered" evidence="1">
    <location>
        <begin position="285"/>
        <end position="304"/>
    </location>
</feature>
<dbReference type="InterPro" id="IPR051086">
    <property type="entry name" value="RNase_D-like"/>
</dbReference>
<proteinExistence type="predicted"/>
<dbReference type="SUPFAM" id="SSF47819">
    <property type="entry name" value="HRDC-like"/>
    <property type="match status" value="1"/>
</dbReference>
<accession>A0A316TNV8</accession>
<protein>
    <recommendedName>
        <fullName evidence="2">3'-5' exonuclease domain-containing protein</fullName>
    </recommendedName>
</protein>
<dbReference type="PANTHER" id="PTHR47649:SF1">
    <property type="entry name" value="RIBONUCLEASE D"/>
    <property type="match status" value="1"/>
</dbReference>
<sequence length="388" mass="45119">MSVHYINSDSDLSRVAGTLSKASRIAIDLEFDRNFYRYGFNLCLMQIFDGSSCYLIDPLSRKVDIEQVFPVIENPDIKKITFAFGEDLRLLHSLGCFPRNIYDLNIATSLLNYPPCSLNALLEDVLNVDTGASSQRSNWFKRPLTENQIRYAAQDVLHLLDLHSLLHSEAEQKNISHWIQEENQVWDDLDYSDEDHNGVLKEKDKRNLSETEWHIYKALVSLREETARSYNKPGFQVIPNKLLKKMAVNRQLADNFLGLNGIFRKIKTPHFQQKLKKLIRQKENEARKMGLSPEKPAQKPLSKEEFRAMQRRKSEVNRFNTQIFKPVKDKLREEYGEQATTFIFSNRIIEQIVVGDTSELKEYKVDLLKSYSKQLKIDRSLVDELLSA</sequence>
<dbReference type="Proteomes" id="UP000245533">
    <property type="component" value="Unassembled WGS sequence"/>
</dbReference>
<dbReference type="GO" id="GO:0006139">
    <property type="term" value="P:nucleobase-containing compound metabolic process"/>
    <property type="evidence" value="ECO:0007669"/>
    <property type="project" value="InterPro"/>
</dbReference>
<dbReference type="InterPro" id="IPR036397">
    <property type="entry name" value="RNaseH_sf"/>
</dbReference>